<dbReference type="PROSITE" id="PS51257">
    <property type="entry name" value="PROKAR_LIPOPROTEIN"/>
    <property type="match status" value="1"/>
</dbReference>
<proteinExistence type="predicted"/>
<dbReference type="EMBL" id="BK032619">
    <property type="protein sequence ID" value="DAF51658.1"/>
    <property type="molecule type" value="Genomic_DNA"/>
</dbReference>
<organism evidence="1">
    <name type="scientific">Siphoviridae sp. ct3ka12</name>
    <dbReference type="NCBI Taxonomy" id="2827771"/>
    <lineage>
        <taxon>Viruses</taxon>
        <taxon>Duplodnaviria</taxon>
        <taxon>Heunggongvirae</taxon>
        <taxon>Uroviricota</taxon>
        <taxon>Caudoviricetes</taxon>
    </lineage>
</organism>
<sequence length="78" mass="8773">MKKIFTILILCLSLACSKDGGSNKENKQTKERTLEKGEKVCGQYNGKTLYTGPRGGCYYYQDDGEKTYVDRSNCSCLK</sequence>
<name>A0A8S5SM65_9CAUD</name>
<reference evidence="1" key="1">
    <citation type="journal article" date="2021" name="Proc. Natl. Acad. Sci. U.S.A.">
        <title>A Catalog of Tens of Thousands of Viruses from Human Metagenomes Reveals Hidden Associations with Chronic Diseases.</title>
        <authorList>
            <person name="Tisza M.J."/>
            <person name="Buck C.B."/>
        </authorList>
    </citation>
    <scope>NUCLEOTIDE SEQUENCE</scope>
    <source>
        <strain evidence="1">Ct3ka12</strain>
    </source>
</reference>
<accession>A0A8S5SM65</accession>
<protein>
    <submittedName>
        <fullName evidence="1">PBCV-specific basic adaptor domain</fullName>
    </submittedName>
</protein>
<evidence type="ECO:0000313" key="1">
    <source>
        <dbReference type="EMBL" id="DAF51658.1"/>
    </source>
</evidence>